<evidence type="ECO:0000313" key="1">
    <source>
        <dbReference type="EMBL" id="GAG68754.1"/>
    </source>
</evidence>
<dbReference type="SFLD" id="SFLDS00003">
    <property type="entry name" value="Haloacid_Dehalogenase"/>
    <property type="match status" value="1"/>
</dbReference>
<dbReference type="InterPro" id="IPR041492">
    <property type="entry name" value="HAD_2"/>
</dbReference>
<dbReference type="GO" id="GO:0008967">
    <property type="term" value="F:phosphoglycolate phosphatase activity"/>
    <property type="evidence" value="ECO:0007669"/>
    <property type="project" value="TreeGrafter"/>
</dbReference>
<dbReference type="InterPro" id="IPR050155">
    <property type="entry name" value="HAD-like_hydrolase_sf"/>
</dbReference>
<dbReference type="InterPro" id="IPR006439">
    <property type="entry name" value="HAD-SF_hydro_IA"/>
</dbReference>
<organism evidence="1">
    <name type="scientific">marine sediment metagenome</name>
    <dbReference type="NCBI Taxonomy" id="412755"/>
    <lineage>
        <taxon>unclassified sequences</taxon>
        <taxon>metagenomes</taxon>
        <taxon>ecological metagenomes</taxon>
    </lineage>
</organism>
<dbReference type="PANTHER" id="PTHR43434">
    <property type="entry name" value="PHOSPHOGLYCOLATE PHOSPHATASE"/>
    <property type="match status" value="1"/>
</dbReference>
<name>X0ZHC7_9ZZZZ</name>
<dbReference type="NCBIfam" id="TIGR01549">
    <property type="entry name" value="HAD-SF-IA-v1"/>
    <property type="match status" value="1"/>
</dbReference>
<dbReference type="InterPro" id="IPR023214">
    <property type="entry name" value="HAD_sf"/>
</dbReference>
<dbReference type="Pfam" id="PF13419">
    <property type="entry name" value="HAD_2"/>
    <property type="match status" value="1"/>
</dbReference>
<dbReference type="SFLD" id="SFLDG01129">
    <property type="entry name" value="C1.5:_HAD__Beta-PGM__Phosphata"/>
    <property type="match status" value="1"/>
</dbReference>
<dbReference type="AlphaFoldDB" id="X0ZHC7"/>
<dbReference type="EMBL" id="BART01008100">
    <property type="protein sequence ID" value="GAG68754.1"/>
    <property type="molecule type" value="Genomic_DNA"/>
</dbReference>
<sequence>MVLKALVFDMDGTITKLALPLEAMRSDTKEYYIAKGLPAEILEPADGISSSTAKARDYFLSNGYSLDDWIIMEREVDIILDRHEGSAAESAEPLSGALEVVKKIRALGFLTAILTNNGRSSVDKILTQIPLVEHFQIIQTRHESPLPKPHPDGLVKIIGDLNVGPEEAVYIGDALIDGTAADRAGIEFWGVATGETSASALLDAGATQVFESLDCILEEVLSRKSKMV</sequence>
<comment type="caution">
    <text evidence="1">The sequence shown here is derived from an EMBL/GenBank/DDBJ whole genome shotgun (WGS) entry which is preliminary data.</text>
</comment>
<protein>
    <recommendedName>
        <fullName evidence="2">HAD family hydrolase</fullName>
    </recommendedName>
</protein>
<dbReference type="Gene3D" id="3.40.50.1000">
    <property type="entry name" value="HAD superfamily/HAD-like"/>
    <property type="match status" value="1"/>
</dbReference>
<dbReference type="GO" id="GO:0006281">
    <property type="term" value="P:DNA repair"/>
    <property type="evidence" value="ECO:0007669"/>
    <property type="project" value="TreeGrafter"/>
</dbReference>
<dbReference type="PANTHER" id="PTHR43434:SF1">
    <property type="entry name" value="PHOSPHOGLYCOLATE PHOSPHATASE"/>
    <property type="match status" value="1"/>
</dbReference>
<evidence type="ECO:0008006" key="2">
    <source>
        <dbReference type="Google" id="ProtNLM"/>
    </source>
</evidence>
<accession>X0ZHC7</accession>
<reference evidence="1" key="1">
    <citation type="journal article" date="2014" name="Front. Microbiol.">
        <title>High frequency of phylogenetically diverse reductive dehalogenase-homologous genes in deep subseafloor sedimentary metagenomes.</title>
        <authorList>
            <person name="Kawai M."/>
            <person name="Futagami T."/>
            <person name="Toyoda A."/>
            <person name="Takaki Y."/>
            <person name="Nishi S."/>
            <person name="Hori S."/>
            <person name="Arai W."/>
            <person name="Tsubouchi T."/>
            <person name="Morono Y."/>
            <person name="Uchiyama I."/>
            <person name="Ito T."/>
            <person name="Fujiyama A."/>
            <person name="Inagaki F."/>
            <person name="Takami H."/>
        </authorList>
    </citation>
    <scope>NUCLEOTIDE SEQUENCE</scope>
    <source>
        <strain evidence="1">Expedition CK06-06</strain>
    </source>
</reference>
<proteinExistence type="predicted"/>
<dbReference type="InterPro" id="IPR036412">
    <property type="entry name" value="HAD-like_sf"/>
</dbReference>
<dbReference type="SUPFAM" id="SSF56784">
    <property type="entry name" value="HAD-like"/>
    <property type="match status" value="1"/>
</dbReference>
<gene>
    <name evidence="1" type="ORF">S01H4_18293</name>
</gene>